<proteinExistence type="predicted"/>
<evidence type="ECO:0000313" key="1">
    <source>
        <dbReference type="EMBL" id="KAI7990149.1"/>
    </source>
</evidence>
<keyword evidence="2" id="KW-1185">Reference proteome</keyword>
<gene>
    <name evidence="1" type="ORF">LOK49_LG12G01247</name>
</gene>
<organism evidence="1 2">
    <name type="scientific">Camellia lanceoleosa</name>
    <dbReference type="NCBI Taxonomy" id="1840588"/>
    <lineage>
        <taxon>Eukaryota</taxon>
        <taxon>Viridiplantae</taxon>
        <taxon>Streptophyta</taxon>
        <taxon>Embryophyta</taxon>
        <taxon>Tracheophyta</taxon>
        <taxon>Spermatophyta</taxon>
        <taxon>Magnoliopsida</taxon>
        <taxon>eudicotyledons</taxon>
        <taxon>Gunneridae</taxon>
        <taxon>Pentapetalae</taxon>
        <taxon>asterids</taxon>
        <taxon>Ericales</taxon>
        <taxon>Theaceae</taxon>
        <taxon>Camellia</taxon>
    </lineage>
</organism>
<dbReference type="Proteomes" id="UP001060215">
    <property type="component" value="Chromosome 13"/>
</dbReference>
<comment type="caution">
    <text evidence="1">The sequence shown here is derived from an EMBL/GenBank/DDBJ whole genome shotgun (WGS) entry which is preliminary data.</text>
</comment>
<protein>
    <submittedName>
        <fullName evidence="1">Uncharacterized protein</fullName>
    </submittedName>
</protein>
<accession>A0ACC0FNP2</accession>
<dbReference type="EMBL" id="CM045770">
    <property type="protein sequence ID" value="KAI7990149.1"/>
    <property type="molecule type" value="Genomic_DNA"/>
</dbReference>
<name>A0ACC0FNP2_9ERIC</name>
<reference evidence="1 2" key="1">
    <citation type="journal article" date="2022" name="Plant J.">
        <title>Chromosome-level genome of Camellia lanceoleosa provides a valuable resource for understanding genome evolution and self-incompatibility.</title>
        <authorList>
            <person name="Gong W."/>
            <person name="Xiao S."/>
            <person name="Wang L."/>
            <person name="Liao Z."/>
            <person name="Chang Y."/>
            <person name="Mo W."/>
            <person name="Hu G."/>
            <person name="Li W."/>
            <person name="Zhao G."/>
            <person name="Zhu H."/>
            <person name="Hu X."/>
            <person name="Ji K."/>
            <person name="Xiang X."/>
            <person name="Song Q."/>
            <person name="Yuan D."/>
            <person name="Jin S."/>
            <person name="Zhang L."/>
        </authorList>
    </citation>
    <scope>NUCLEOTIDE SEQUENCE [LARGE SCALE GENOMIC DNA]</scope>
    <source>
        <strain evidence="1">SQ_2022a</strain>
    </source>
</reference>
<sequence>MTALRRYFEGARDLISNRLVDKTKNWNLHGFGSVTSCDSKWKTIFGAPDCADSAKARTWTTNPAAASTGDGKVVGCSALLEGGVQRMTTEGGKCCFVLP</sequence>
<evidence type="ECO:0000313" key="2">
    <source>
        <dbReference type="Proteomes" id="UP001060215"/>
    </source>
</evidence>